<dbReference type="PANTHER" id="PTHR36440:SF1">
    <property type="entry name" value="PUTATIVE (AFU_ORTHOLOGUE AFUA_8G07350)-RELATED"/>
    <property type="match status" value="1"/>
</dbReference>
<evidence type="ECO:0000259" key="1">
    <source>
        <dbReference type="Pfam" id="PF07883"/>
    </source>
</evidence>
<protein>
    <recommendedName>
        <fullName evidence="1">Cupin type-2 domain-containing protein</fullName>
    </recommendedName>
</protein>
<dbReference type="InterPro" id="IPR011051">
    <property type="entry name" value="RmlC_Cupin_sf"/>
</dbReference>
<feature type="domain" description="Cupin type-2" evidence="1">
    <location>
        <begin position="46"/>
        <end position="114"/>
    </location>
</feature>
<dbReference type="AlphaFoldDB" id="A0A6J4IAF4"/>
<reference evidence="2" key="1">
    <citation type="submission" date="2020-02" db="EMBL/GenBank/DDBJ databases">
        <authorList>
            <person name="Meier V. D."/>
        </authorList>
    </citation>
    <scope>NUCLEOTIDE SEQUENCE</scope>
    <source>
        <strain evidence="2">AVDCRST_MAG08</strain>
    </source>
</reference>
<name>A0A6J4IAF4_9PROT</name>
<dbReference type="PANTHER" id="PTHR36440">
    <property type="entry name" value="PUTATIVE (AFU_ORTHOLOGUE AFUA_8G07350)-RELATED"/>
    <property type="match status" value="1"/>
</dbReference>
<dbReference type="Pfam" id="PF07883">
    <property type="entry name" value="Cupin_2"/>
    <property type="match status" value="1"/>
</dbReference>
<dbReference type="Gene3D" id="2.60.120.10">
    <property type="entry name" value="Jelly Rolls"/>
    <property type="match status" value="1"/>
</dbReference>
<dbReference type="InterPro" id="IPR053146">
    <property type="entry name" value="QDO-like"/>
</dbReference>
<proteinExistence type="predicted"/>
<organism evidence="2">
    <name type="scientific">uncultured Acetobacteraceae bacterium</name>
    <dbReference type="NCBI Taxonomy" id="169975"/>
    <lineage>
        <taxon>Bacteria</taxon>
        <taxon>Pseudomonadati</taxon>
        <taxon>Pseudomonadota</taxon>
        <taxon>Alphaproteobacteria</taxon>
        <taxon>Acetobacterales</taxon>
        <taxon>Acetobacteraceae</taxon>
        <taxon>environmental samples</taxon>
    </lineage>
</organism>
<dbReference type="SUPFAM" id="SSF51182">
    <property type="entry name" value="RmlC-like cupins"/>
    <property type="match status" value="1"/>
</dbReference>
<evidence type="ECO:0000313" key="2">
    <source>
        <dbReference type="EMBL" id="CAA9246898.1"/>
    </source>
</evidence>
<accession>A0A6J4IAF4</accession>
<dbReference type="EMBL" id="CADCTG010000157">
    <property type="protein sequence ID" value="CAA9246898.1"/>
    <property type="molecule type" value="Genomic_DNA"/>
</dbReference>
<sequence>MPERTQQQQPPIMLEAGEGRVLEALGMQVVVKASREASGGSVGIVEMLMPPGEGPPMHIHRSEEEAIRVLEGRFRFWCGDRVWDGGEGATVLLPRGIPHTFQAIGDAPARLLGIVTPGGFEGFFVQCDARKLRLPEDAAALRALAAELDFDITGPKPTVPRGTRTC</sequence>
<dbReference type="InterPro" id="IPR014710">
    <property type="entry name" value="RmlC-like_jellyroll"/>
</dbReference>
<gene>
    <name evidence="2" type="ORF">AVDCRST_MAG08-1901</name>
</gene>
<dbReference type="InterPro" id="IPR013096">
    <property type="entry name" value="Cupin_2"/>
</dbReference>